<dbReference type="Proteomes" id="UP000660729">
    <property type="component" value="Unassembled WGS sequence"/>
</dbReference>
<proteinExistence type="predicted"/>
<name>A0A8H6VM00_9PEZI</name>
<accession>A0A8H6VM00</accession>
<protein>
    <submittedName>
        <fullName evidence="1">Uncharacterized protein</fullName>
    </submittedName>
</protein>
<feature type="non-terminal residue" evidence="1">
    <location>
        <position position="160"/>
    </location>
</feature>
<evidence type="ECO:0000313" key="2">
    <source>
        <dbReference type="Proteomes" id="UP000660729"/>
    </source>
</evidence>
<sequence>MAMSIESRESLTPTIVSTCRQIDQEATPILYSQNIISINRDIFVKLLPMFLHQIGPSRAQYLQHISLYGVANKYSIDHEALEGLKGLRKVSIWIHQKYVSITYEIEMLAEGLLPVVKLLLSNRCEDGGFDGSAREVLSISVITEPSRKKAYCSRIPENDI</sequence>
<gene>
    <name evidence="1" type="ORF">HII31_07117</name>
</gene>
<dbReference type="AlphaFoldDB" id="A0A8H6VM00"/>
<keyword evidence="2" id="KW-1185">Reference proteome</keyword>
<dbReference type="OrthoDB" id="62952at2759"/>
<reference evidence="1" key="1">
    <citation type="submission" date="2020-04" db="EMBL/GenBank/DDBJ databases">
        <title>Draft genome resource of the tomato pathogen Pseudocercospora fuligena.</title>
        <authorList>
            <person name="Zaccaron A."/>
        </authorList>
    </citation>
    <scope>NUCLEOTIDE SEQUENCE</scope>
    <source>
        <strain evidence="1">PF001</strain>
    </source>
</reference>
<dbReference type="EMBL" id="JABCIY010000157">
    <property type="protein sequence ID" value="KAF7191615.1"/>
    <property type="molecule type" value="Genomic_DNA"/>
</dbReference>
<organism evidence="1 2">
    <name type="scientific">Pseudocercospora fuligena</name>
    <dbReference type="NCBI Taxonomy" id="685502"/>
    <lineage>
        <taxon>Eukaryota</taxon>
        <taxon>Fungi</taxon>
        <taxon>Dikarya</taxon>
        <taxon>Ascomycota</taxon>
        <taxon>Pezizomycotina</taxon>
        <taxon>Dothideomycetes</taxon>
        <taxon>Dothideomycetidae</taxon>
        <taxon>Mycosphaerellales</taxon>
        <taxon>Mycosphaerellaceae</taxon>
        <taxon>Pseudocercospora</taxon>
    </lineage>
</organism>
<evidence type="ECO:0000313" key="1">
    <source>
        <dbReference type="EMBL" id="KAF7191615.1"/>
    </source>
</evidence>
<comment type="caution">
    <text evidence="1">The sequence shown here is derived from an EMBL/GenBank/DDBJ whole genome shotgun (WGS) entry which is preliminary data.</text>
</comment>